<keyword evidence="2" id="KW-0677">Repeat</keyword>
<evidence type="ECO:0000256" key="5">
    <source>
        <dbReference type="PROSITE-ProRule" id="PRU00042"/>
    </source>
</evidence>
<feature type="domain" description="C2H2-type" evidence="6">
    <location>
        <begin position="54"/>
        <end position="81"/>
    </location>
</feature>
<dbReference type="InterPro" id="IPR013087">
    <property type="entry name" value="Znf_C2H2_type"/>
</dbReference>
<dbReference type="InterPro" id="IPR036236">
    <property type="entry name" value="Znf_C2H2_sf"/>
</dbReference>
<reference evidence="8" key="1">
    <citation type="submission" date="2025-08" db="UniProtKB">
        <authorList>
            <consortium name="RefSeq"/>
        </authorList>
    </citation>
    <scope>IDENTIFICATION</scope>
</reference>
<dbReference type="PROSITE" id="PS50157">
    <property type="entry name" value="ZINC_FINGER_C2H2_2"/>
    <property type="match status" value="1"/>
</dbReference>
<accession>A0AAJ7WHW8</accession>
<evidence type="ECO:0000256" key="2">
    <source>
        <dbReference type="ARBA" id="ARBA00022737"/>
    </source>
</evidence>
<dbReference type="SUPFAM" id="SSF57667">
    <property type="entry name" value="beta-beta-alpha zinc fingers"/>
    <property type="match status" value="1"/>
</dbReference>
<dbReference type="Proteomes" id="UP000694867">
    <property type="component" value="Unplaced"/>
</dbReference>
<dbReference type="GeneID" id="114828276"/>
<keyword evidence="7" id="KW-1185">Reference proteome</keyword>
<dbReference type="InterPro" id="IPR050688">
    <property type="entry name" value="Zinc_finger/UBP_domain"/>
</dbReference>
<dbReference type="Gene3D" id="3.30.160.60">
    <property type="entry name" value="Classic Zinc Finger"/>
    <property type="match status" value="2"/>
</dbReference>
<dbReference type="AlphaFoldDB" id="A0AAJ7WHW8"/>
<evidence type="ECO:0000256" key="4">
    <source>
        <dbReference type="ARBA" id="ARBA00022833"/>
    </source>
</evidence>
<dbReference type="PANTHER" id="PTHR24403:SF67">
    <property type="entry name" value="FI01116P-RELATED"/>
    <property type="match status" value="1"/>
</dbReference>
<sequence length="128" mass="14982">MCFSSGFPSGLDVKNLRRIVLRTEEIDDDDEDDDFDFVGSKSGKNSRKQKNVKYFCPICNYKSRYGSNMRRHIRSHTGEKPYTCRYCGKRLKQHLKRHEMACSLTMAMARELEDERIGFQNDPVSDLM</sequence>
<evidence type="ECO:0000256" key="1">
    <source>
        <dbReference type="ARBA" id="ARBA00022723"/>
    </source>
</evidence>
<name>A0AAJ7WHW8_9ACAR</name>
<dbReference type="RefSeq" id="XP_028967575.1">
    <property type="nucleotide sequence ID" value="XM_029111742.1"/>
</dbReference>
<dbReference type="SMART" id="SM00355">
    <property type="entry name" value="ZnF_C2H2"/>
    <property type="match status" value="2"/>
</dbReference>
<dbReference type="GO" id="GO:0008270">
    <property type="term" value="F:zinc ion binding"/>
    <property type="evidence" value="ECO:0007669"/>
    <property type="project" value="UniProtKB-KW"/>
</dbReference>
<organism evidence="7 8">
    <name type="scientific">Galendromus occidentalis</name>
    <name type="common">western predatory mite</name>
    <dbReference type="NCBI Taxonomy" id="34638"/>
    <lineage>
        <taxon>Eukaryota</taxon>
        <taxon>Metazoa</taxon>
        <taxon>Ecdysozoa</taxon>
        <taxon>Arthropoda</taxon>
        <taxon>Chelicerata</taxon>
        <taxon>Arachnida</taxon>
        <taxon>Acari</taxon>
        <taxon>Parasitiformes</taxon>
        <taxon>Mesostigmata</taxon>
        <taxon>Gamasina</taxon>
        <taxon>Phytoseioidea</taxon>
        <taxon>Phytoseiidae</taxon>
        <taxon>Typhlodrominae</taxon>
        <taxon>Galendromus</taxon>
    </lineage>
</organism>
<gene>
    <name evidence="8" type="primary">LOC114828276</name>
</gene>
<dbReference type="GO" id="GO:0045944">
    <property type="term" value="P:positive regulation of transcription by RNA polymerase II"/>
    <property type="evidence" value="ECO:0007669"/>
    <property type="project" value="TreeGrafter"/>
</dbReference>
<dbReference type="GO" id="GO:0005634">
    <property type="term" value="C:nucleus"/>
    <property type="evidence" value="ECO:0007669"/>
    <property type="project" value="TreeGrafter"/>
</dbReference>
<dbReference type="KEGG" id="goe:114828276"/>
<evidence type="ECO:0000256" key="3">
    <source>
        <dbReference type="ARBA" id="ARBA00022771"/>
    </source>
</evidence>
<dbReference type="PANTHER" id="PTHR24403">
    <property type="entry name" value="ZINC FINGER PROTEIN"/>
    <property type="match status" value="1"/>
</dbReference>
<keyword evidence="3 5" id="KW-0863">Zinc-finger</keyword>
<evidence type="ECO:0000313" key="8">
    <source>
        <dbReference type="RefSeq" id="XP_028967575.1"/>
    </source>
</evidence>
<keyword evidence="4" id="KW-0862">Zinc</keyword>
<evidence type="ECO:0000313" key="7">
    <source>
        <dbReference type="Proteomes" id="UP000694867"/>
    </source>
</evidence>
<evidence type="ECO:0000259" key="6">
    <source>
        <dbReference type="PROSITE" id="PS50157"/>
    </source>
</evidence>
<keyword evidence="1" id="KW-0479">Metal-binding</keyword>
<protein>
    <submittedName>
        <fullName evidence="8">Myoneurin-like</fullName>
    </submittedName>
</protein>
<proteinExistence type="predicted"/>